<dbReference type="PANTHER" id="PTHR23275">
    <property type="entry name" value="CABRIOLET.-RELATED"/>
    <property type="match status" value="1"/>
</dbReference>
<name>V6U447_GIAIN</name>
<dbReference type="Gene3D" id="2.10.220.10">
    <property type="entry name" value="Hormone Receptor, Insulin-like Growth Factor Receptor 1, Chain A, domain 2"/>
    <property type="match status" value="1"/>
</dbReference>
<dbReference type="InterPro" id="IPR052798">
    <property type="entry name" value="Giardia_VSA"/>
</dbReference>
<accession>V6U447</accession>
<sequence>VQTAERPAGGVHSHLPLHVQGRISRLVGQIRAASDSAAHLSNDTGPHPPLGGCHSINTAPGSGVCRETWGGACVGYAEGMRIGQTAGACTDADAGGNCASGSCTVQIGDNLYCSQCSNGGSLPSSPAPTNGVCTTDNNECSVKADGRCTTCAQESFMFKGGCYRADQTPGQSMCTQAANGKCTAAAAGNSYFIPPNADASHDSVVACNDTTEITLTDGKKYVGVANCLTCTKPADGNTGTPTAATCTKCADGYFGDACTACDDDNCAACAATGKNQCSKCKTTGTKTYLKVESGSTGTCVEASQCGPTAFPKDDSTNGNKCAACSTVADGGIANCAECSLLTAAGRVRNTLITCTKCSTKKLSPLKDACLDSCPAGTYDDNNVCKPCHVSCAECNSNANQDSCTACYPGHVLNRTTDSGSTGTCIPECTGRYAESCEANQCTAELGARSTAASARAGSFLWTAFACRPEQERRQMDVHRETGYVIVVQARTFCSLVGAICRRRIRGILFARKLLMDNAHSVLMDKLRVMEFAQRAILLVQRVKQGSHRSARAASRDITLMQLTRPARSALRTVLITRSLEWRTV</sequence>
<comment type="caution">
    <text evidence="1">The sequence shown here is derived from an EMBL/GenBank/DDBJ whole genome shotgun (WGS) entry which is preliminary data.</text>
</comment>
<evidence type="ECO:0000313" key="1">
    <source>
        <dbReference type="EMBL" id="ESU45614.1"/>
    </source>
</evidence>
<dbReference type="VEuPathDB" id="GiardiaDB:DHA2_150136"/>
<dbReference type="InterPro" id="IPR006212">
    <property type="entry name" value="Furin_repeat"/>
</dbReference>
<dbReference type="EMBL" id="AHHH01000003">
    <property type="protein sequence ID" value="ESU45614.1"/>
    <property type="molecule type" value="Genomic_DNA"/>
</dbReference>
<dbReference type="CDD" id="cd00064">
    <property type="entry name" value="FU"/>
    <property type="match status" value="1"/>
</dbReference>
<dbReference type="SUPFAM" id="SSF57184">
    <property type="entry name" value="Growth factor receptor domain"/>
    <property type="match status" value="1"/>
</dbReference>
<protein>
    <submittedName>
        <fullName evidence="1">Variant-specific surface protein</fullName>
    </submittedName>
</protein>
<dbReference type="VEuPathDB" id="GiardiaDB:GL50581_3480"/>
<proteinExistence type="predicted"/>
<feature type="non-terminal residue" evidence="1">
    <location>
        <position position="1"/>
    </location>
</feature>
<evidence type="ECO:0000313" key="2">
    <source>
        <dbReference type="Proteomes" id="UP000018040"/>
    </source>
</evidence>
<dbReference type="InterPro" id="IPR005127">
    <property type="entry name" value="Giardia_VSP"/>
</dbReference>
<dbReference type="SMART" id="SM00261">
    <property type="entry name" value="FU"/>
    <property type="match status" value="3"/>
</dbReference>
<dbReference type="AlphaFoldDB" id="V6U447"/>
<dbReference type="Proteomes" id="UP000018040">
    <property type="component" value="Unassembled WGS sequence"/>
</dbReference>
<dbReference type="VEuPathDB" id="GiardiaDB:QR46_4932"/>
<gene>
    <name evidence="1" type="ORF">GSB_151329</name>
</gene>
<dbReference type="PANTHER" id="PTHR23275:SF100">
    <property type="entry name" value="EGF-LIKE DOMAIN-CONTAINING PROTEIN"/>
    <property type="match status" value="1"/>
</dbReference>
<reference evidence="2" key="1">
    <citation type="submission" date="2012-02" db="EMBL/GenBank/DDBJ databases">
        <title>Genome sequencing of Giardia lamblia Genotypes A2 and B isolates (DH and GS) and comparative analysis with the genomes of Genotypes A1 and E (WB and Pig).</title>
        <authorList>
            <person name="Adam R."/>
            <person name="Dahlstrom E."/>
            <person name="Martens C."/>
            <person name="Bruno D."/>
            <person name="Barbian K."/>
            <person name="Porcella S.F."/>
            <person name="Nash T."/>
        </authorList>
    </citation>
    <scope>NUCLEOTIDE SEQUENCE</scope>
    <source>
        <strain evidence="2">GS</strain>
    </source>
</reference>
<organism evidence="1 2">
    <name type="scientific">Giardia intestinalis</name>
    <name type="common">Giardia lamblia</name>
    <dbReference type="NCBI Taxonomy" id="5741"/>
    <lineage>
        <taxon>Eukaryota</taxon>
        <taxon>Metamonada</taxon>
        <taxon>Diplomonadida</taxon>
        <taxon>Hexamitidae</taxon>
        <taxon>Giardiinae</taxon>
        <taxon>Giardia</taxon>
    </lineage>
</organism>
<dbReference type="InterPro" id="IPR009030">
    <property type="entry name" value="Growth_fac_rcpt_cys_sf"/>
</dbReference>
<reference evidence="1 2" key="2">
    <citation type="journal article" date="2013" name="Genome Biol. Evol.">
        <title>Genome sequencing of Giardia lamblia genotypes A2 and B isolates (DH and GS) and comparative analysis with the genomes of genotypes A1 and E (WB and Pig).</title>
        <authorList>
            <person name="Adam R.D."/>
            <person name="Dahlstrom E.W."/>
            <person name="Martens C.A."/>
            <person name="Bruno D.P."/>
            <person name="Barbian K.D."/>
            <person name="Ricklefs S.M."/>
            <person name="Hernandez M.M."/>
            <person name="Narla N.P."/>
            <person name="Patel R.B."/>
            <person name="Porcella S.F."/>
            <person name="Nash T.E."/>
        </authorList>
    </citation>
    <scope>NUCLEOTIDE SEQUENCE [LARGE SCALE GENOMIC DNA]</scope>
    <source>
        <strain evidence="1 2">GS</strain>
    </source>
</reference>
<dbReference type="Pfam" id="PF03302">
    <property type="entry name" value="VSP"/>
    <property type="match status" value="1"/>
</dbReference>